<feature type="coiled-coil region" evidence="1">
    <location>
        <begin position="375"/>
        <end position="412"/>
    </location>
</feature>
<evidence type="ECO:0000313" key="3">
    <source>
        <dbReference type="Proteomes" id="UP000816034"/>
    </source>
</evidence>
<gene>
    <name evidence="2" type="ORF">C9374_003791</name>
</gene>
<dbReference type="GeneID" id="68096246"/>
<proteinExistence type="predicted"/>
<dbReference type="Proteomes" id="UP000816034">
    <property type="component" value="Unassembled WGS sequence"/>
</dbReference>
<reference evidence="2 3" key="1">
    <citation type="journal article" date="2018" name="BMC Genomics">
        <title>The genome of Naegleria lovaniensis, the basis for a comparative approach to unravel pathogenicity factors of the human pathogenic amoeba N. fowleri.</title>
        <authorList>
            <person name="Liechti N."/>
            <person name="Schurch N."/>
            <person name="Bruggmann R."/>
            <person name="Wittwer M."/>
        </authorList>
    </citation>
    <scope>NUCLEOTIDE SEQUENCE [LARGE SCALE GENOMIC DNA]</scope>
    <source>
        <strain evidence="2 3">ATCC 30569</strain>
    </source>
</reference>
<accession>A0AA88KSB7</accession>
<evidence type="ECO:0000313" key="2">
    <source>
        <dbReference type="EMBL" id="KAG2394027.1"/>
    </source>
</evidence>
<evidence type="ECO:0000256" key="1">
    <source>
        <dbReference type="SAM" id="Coils"/>
    </source>
</evidence>
<comment type="caution">
    <text evidence="2">The sequence shown here is derived from an EMBL/GenBank/DDBJ whole genome shotgun (WGS) entry which is preliminary data.</text>
</comment>
<protein>
    <submittedName>
        <fullName evidence="2">Uncharacterized protein</fullName>
    </submittedName>
</protein>
<dbReference type="EMBL" id="PYSW02000001">
    <property type="protein sequence ID" value="KAG2394027.1"/>
    <property type="molecule type" value="Genomic_DNA"/>
</dbReference>
<keyword evidence="3" id="KW-1185">Reference proteome</keyword>
<keyword evidence="1" id="KW-0175">Coiled coil</keyword>
<organism evidence="2 3">
    <name type="scientific">Naegleria lovaniensis</name>
    <name type="common">Amoeba</name>
    <dbReference type="NCBI Taxonomy" id="51637"/>
    <lineage>
        <taxon>Eukaryota</taxon>
        <taxon>Discoba</taxon>
        <taxon>Heterolobosea</taxon>
        <taxon>Tetramitia</taxon>
        <taxon>Eutetramitia</taxon>
        <taxon>Vahlkampfiidae</taxon>
        <taxon>Naegleria</taxon>
    </lineage>
</organism>
<dbReference type="AlphaFoldDB" id="A0AA88KSB7"/>
<name>A0AA88KSB7_NAELO</name>
<dbReference type="RefSeq" id="XP_044555921.1">
    <property type="nucleotide sequence ID" value="XM_044693358.1"/>
</dbReference>
<sequence>MRCHQIVRGKLFCFHDRRNEVIVASDKQEIGLIEEEWLEWNGENDFVLSENFNLKQVYPSNCKTFRIFDLANVSLGLRQIFLLIINSTLELTLFVKVCGKLNEEWTKCLELKLSKFSLNSSCTIDLVGFDGPSFIIKQDSQLYWITDILTSTLQFEVMYLQLSNDETKNRIIFSGYAGMDTKFWYTVFSTNQNQFSVLKIPIDPSNGECSLEICASLGNSYPLPPSSYSSICTCLTYVNSEKSGVFGTLEKELLFFNADSITRCLKLSSIPVKLHYLHLNARPVHEEYILVHTSDRSLQIISLVDFSIVREIEKVYDFLVHDFFNVGTMQLLCIHTEYYYGKLHYTLIPNLNTTIINGIIHDELSERSIHLYSVMRALATQIENTNNHIKNLDNIKQDKQNLLRHQNRVTQEILIDFQKRCDDKYQNSTEQNNEIQPQDPSYGKGISVSFENNKSLENNLFYDHHVQDTTNVESMHSLSDTDITLKSASQALNTKYWDIRSCFITKNDMDVILLPISNHCPLQAEIFKKTEISNSSKCIHLTTRIETPLHYADDDFSVKCLLIKRKPNSEPLFEYMGVLQPSVTDKLFGLKQPIKSNFADIQTTQLIFIMKHDSVEKSLKNILSEIWVDRLCMTTTNNNDYEYCSSSKGYISPLFYKAMINYELTTCTESTLICDVLSDTIENMILVLTTIIDHLPENIIVIPSTFAENVLKHRKAVCVNINKEVNHVIFKMHDHVKQSTMMNPREHELQQDLLEYLSLQIETDQSMLNLLNALQYHH</sequence>